<dbReference type="InterPro" id="IPR003754">
    <property type="entry name" value="4pyrrol_synth_uPrphyn_synth"/>
</dbReference>
<evidence type="ECO:0000256" key="1">
    <source>
        <dbReference type="ARBA" id="ARBA00004772"/>
    </source>
</evidence>
<dbReference type="GO" id="GO:0005829">
    <property type="term" value="C:cytosol"/>
    <property type="evidence" value="ECO:0007669"/>
    <property type="project" value="Ensembl"/>
</dbReference>
<dbReference type="PANTHER" id="PTHR12390:SF0">
    <property type="entry name" value="UROPORPHYRINOGEN-III SYNTHASE"/>
    <property type="match status" value="1"/>
</dbReference>
<dbReference type="SUPFAM" id="SSF69618">
    <property type="entry name" value="HemD-like"/>
    <property type="match status" value="1"/>
</dbReference>
<comment type="catalytic activity">
    <reaction evidence="10">
        <text>hydroxymethylbilane = uroporphyrinogen III + H2O</text>
        <dbReference type="Rhea" id="RHEA:18965"/>
        <dbReference type="ChEBI" id="CHEBI:15377"/>
        <dbReference type="ChEBI" id="CHEBI:57308"/>
        <dbReference type="ChEBI" id="CHEBI:57845"/>
        <dbReference type="EC" id="4.2.1.75"/>
    </reaction>
</comment>
<evidence type="ECO:0000256" key="11">
    <source>
        <dbReference type="ARBA" id="ARBA00060039"/>
    </source>
</evidence>
<comment type="function">
    <text evidence="11">Catalyzes cyclization of the linear tetrapyrrole, hydroxymethylbilane, to the macrocyclic uroporphyrinogen III, the branch point for the various sub-pathways leading to the wide diversity of porphyrins. Porphyrins act as cofactors for a multitude of enzymes that perform a variety of processes within the cell such as methionine synthesis (vitamin B12) or oxygen transport (heme).</text>
</comment>
<comment type="pathway">
    <text evidence="1">Porphyrin-containing compound metabolism; protoporphyrin-IX biosynthesis; coproporphyrinogen-III from 5-aminolevulinate: step 3/4.</text>
</comment>
<dbReference type="GeneTree" id="ENSGT00390000009853"/>
<comment type="similarity">
    <text evidence="2">Belongs to the uroporphyrinogen-III synthase family.</text>
</comment>
<dbReference type="AlphaFoldDB" id="A0A8C3PGD1"/>
<keyword evidence="5" id="KW-0456">Lyase</keyword>
<keyword evidence="14" id="KW-1185">Reference proteome</keyword>
<evidence type="ECO:0000256" key="6">
    <source>
        <dbReference type="ARBA" id="ARBA00023244"/>
    </source>
</evidence>
<evidence type="ECO:0000313" key="13">
    <source>
        <dbReference type="Ensembl" id="ENSCPBP00000040870.1"/>
    </source>
</evidence>
<dbReference type="Pfam" id="PF02602">
    <property type="entry name" value="HEM4"/>
    <property type="match status" value="1"/>
</dbReference>
<organism evidence="13 14">
    <name type="scientific">Chrysemys picta bellii</name>
    <name type="common">Western painted turtle</name>
    <name type="synonym">Emys bellii</name>
    <dbReference type="NCBI Taxonomy" id="8478"/>
    <lineage>
        <taxon>Eukaryota</taxon>
        <taxon>Metazoa</taxon>
        <taxon>Chordata</taxon>
        <taxon>Craniata</taxon>
        <taxon>Vertebrata</taxon>
        <taxon>Euteleostomi</taxon>
        <taxon>Archelosauria</taxon>
        <taxon>Testudinata</taxon>
        <taxon>Testudines</taxon>
        <taxon>Cryptodira</taxon>
        <taxon>Durocryptodira</taxon>
        <taxon>Testudinoidea</taxon>
        <taxon>Emydidae</taxon>
        <taxon>Chrysemys</taxon>
    </lineage>
</organism>
<dbReference type="GO" id="GO:0006784">
    <property type="term" value="P:heme A biosynthetic process"/>
    <property type="evidence" value="ECO:0007669"/>
    <property type="project" value="Ensembl"/>
</dbReference>
<dbReference type="FunFam" id="3.40.50.10090:FF:000003">
    <property type="entry name" value="uroporphyrinogen-III synthase"/>
    <property type="match status" value="1"/>
</dbReference>
<dbReference type="GO" id="GO:0006780">
    <property type="term" value="P:uroporphyrinogen III biosynthetic process"/>
    <property type="evidence" value="ECO:0007669"/>
    <property type="project" value="Ensembl"/>
</dbReference>
<dbReference type="Gene3D" id="3.40.50.10090">
    <property type="match status" value="2"/>
</dbReference>
<dbReference type="InterPro" id="IPR039793">
    <property type="entry name" value="UROS/Hem4"/>
</dbReference>
<evidence type="ECO:0000259" key="12">
    <source>
        <dbReference type="Pfam" id="PF02602"/>
    </source>
</evidence>
<dbReference type="CDD" id="cd06578">
    <property type="entry name" value="HemD"/>
    <property type="match status" value="1"/>
</dbReference>
<sequence length="313" mass="34595">MKVLLLKEPKDRDSGPDPYIQELGLYGFEAALIPVLSFEFVSLQTFFEKLSHPDHYEGLIFTSPRAVEAAKLCLGENSKNEAWSNSLKEKWNTKSAYVVGKATASLVEEIGLAPQGEKCGNAEKLAAYICARETPNSSPLLFPCGSLKREVLPTILKEKGISLESLTVYQTAQHPSLQESLKNYFSQQGIPASITFFSPSGVRFCLQHIQKFSGDLINQIKFAAIGPTTAEAMEAEGIPVSCTAENPSPQDLAAVSSLKKRIILFLIQKIKIQLNPFHSVVKMTFQQRLISVKNLVLKLKRHTLIFVHGINCS</sequence>
<evidence type="ECO:0000313" key="14">
    <source>
        <dbReference type="Proteomes" id="UP000694380"/>
    </source>
</evidence>
<evidence type="ECO:0000256" key="5">
    <source>
        <dbReference type="ARBA" id="ARBA00023239"/>
    </source>
</evidence>
<proteinExistence type="inferred from homology"/>
<dbReference type="GO" id="GO:0006785">
    <property type="term" value="P:heme B biosynthetic process"/>
    <property type="evidence" value="ECO:0007669"/>
    <property type="project" value="Ensembl"/>
</dbReference>
<dbReference type="PANTHER" id="PTHR12390">
    <property type="entry name" value="UROPORPHYRINOGEN III SYNTHASE"/>
    <property type="match status" value="1"/>
</dbReference>
<dbReference type="Ensembl" id="ENSCPBT00000047883.1">
    <property type="protein sequence ID" value="ENSCPBP00000040870.1"/>
    <property type="gene ID" value="ENSCPBG00000028054.1"/>
</dbReference>
<dbReference type="UniPathway" id="UPA00251">
    <property type="reaction ID" value="UER00320"/>
</dbReference>
<keyword evidence="6" id="KW-0627">Porphyrin biosynthesis</keyword>
<accession>A0A8C3PGD1</accession>
<reference evidence="13" key="1">
    <citation type="journal article" date="2015" name="Genome Biol. Evol.">
        <title>Physical Mapping and Refinement of the Painted Turtle Genome (Chrysemys picta) Inform Amniote Genome Evolution and Challenge Turtle-Bird Chromosomal Conservation.</title>
        <authorList>
            <person name="Badenhorst D."/>
            <person name="Hillier L.W."/>
            <person name="Literman R."/>
            <person name="Montiel E.E."/>
            <person name="Radhakrishnan S."/>
            <person name="Shen Y."/>
            <person name="Minx P."/>
            <person name="Janes D.E."/>
            <person name="Warren W.C."/>
            <person name="Edwards S.V."/>
            <person name="Valenzuela N."/>
        </authorList>
    </citation>
    <scope>NUCLEOTIDE SEQUENCE [LARGE SCALE GENOMIC DNA]</scope>
</reference>
<gene>
    <name evidence="13" type="primary">UROS</name>
</gene>
<dbReference type="GO" id="GO:0004852">
    <property type="term" value="F:uroporphyrinogen-III synthase activity"/>
    <property type="evidence" value="ECO:0007669"/>
    <property type="project" value="UniProtKB-EC"/>
</dbReference>
<name>A0A8C3PGD1_CHRPI</name>
<feature type="domain" description="Tetrapyrrole biosynthesis uroporphyrinogen III synthase" evidence="12">
    <location>
        <begin position="19"/>
        <end position="253"/>
    </location>
</feature>
<reference evidence="13" key="3">
    <citation type="submission" date="2025-09" db="UniProtKB">
        <authorList>
            <consortium name="Ensembl"/>
        </authorList>
    </citation>
    <scope>IDENTIFICATION</scope>
</reference>
<evidence type="ECO:0000256" key="2">
    <source>
        <dbReference type="ARBA" id="ARBA00008133"/>
    </source>
</evidence>
<keyword evidence="4" id="KW-0350">Heme biosynthesis</keyword>
<protein>
    <recommendedName>
        <fullName evidence="9">Uroporphyrinogen-III synthase</fullName>
        <ecNumber evidence="3">4.2.1.75</ecNumber>
    </recommendedName>
    <alternativeName>
        <fullName evidence="8">Hydroxymethylbilane hydrolyase [cyclizing]</fullName>
    </alternativeName>
    <alternativeName>
        <fullName evidence="7">Uroporphyrinogen-III cosynthase</fullName>
    </alternativeName>
</protein>
<dbReference type="EC" id="4.2.1.75" evidence="3"/>
<reference evidence="13" key="2">
    <citation type="submission" date="2025-08" db="UniProtKB">
        <authorList>
            <consortium name="Ensembl"/>
        </authorList>
    </citation>
    <scope>IDENTIFICATION</scope>
</reference>
<evidence type="ECO:0000256" key="8">
    <source>
        <dbReference type="ARBA" id="ARBA00032649"/>
    </source>
</evidence>
<evidence type="ECO:0000256" key="4">
    <source>
        <dbReference type="ARBA" id="ARBA00023133"/>
    </source>
</evidence>
<dbReference type="Proteomes" id="UP000694380">
    <property type="component" value="Chromosome 6"/>
</dbReference>
<dbReference type="GO" id="GO:0006782">
    <property type="term" value="P:protoporphyrinogen IX biosynthetic process"/>
    <property type="evidence" value="ECO:0007669"/>
    <property type="project" value="UniProtKB-UniPathway"/>
</dbReference>
<dbReference type="InterPro" id="IPR036108">
    <property type="entry name" value="4pyrrol_syn_uPrphyn_synt_sf"/>
</dbReference>
<evidence type="ECO:0000256" key="9">
    <source>
        <dbReference type="ARBA" id="ARBA00040167"/>
    </source>
</evidence>
<evidence type="ECO:0000256" key="3">
    <source>
        <dbReference type="ARBA" id="ARBA00013109"/>
    </source>
</evidence>
<evidence type="ECO:0000256" key="10">
    <source>
        <dbReference type="ARBA" id="ARBA00048617"/>
    </source>
</evidence>
<evidence type="ECO:0000256" key="7">
    <source>
        <dbReference type="ARBA" id="ARBA00031702"/>
    </source>
</evidence>